<dbReference type="OrthoDB" id="9807426at2"/>
<reference evidence="5 6" key="1">
    <citation type="submission" date="2019-07" db="EMBL/GenBank/DDBJ databases">
        <title>Qingshengfaniella alkalisoli gen. nov., sp. nov., isolated from saline soil.</title>
        <authorList>
            <person name="Xu L."/>
            <person name="Huang X.-X."/>
            <person name="Sun J.-Q."/>
        </authorList>
    </citation>
    <scope>NUCLEOTIDE SEQUENCE [LARGE SCALE GENOMIC DNA]</scope>
    <source>
        <strain evidence="5 6">DSM 27279</strain>
    </source>
</reference>
<dbReference type="Proteomes" id="UP000318405">
    <property type="component" value="Unassembled WGS sequence"/>
</dbReference>
<dbReference type="Gene3D" id="3.30.470.20">
    <property type="entry name" value="ATP-grasp fold, B domain"/>
    <property type="match status" value="1"/>
</dbReference>
<dbReference type="EMBL" id="VLTJ01000026">
    <property type="protein sequence ID" value="TSH93899.1"/>
    <property type="molecule type" value="Genomic_DNA"/>
</dbReference>
<dbReference type="InterPro" id="IPR000182">
    <property type="entry name" value="GNAT_dom"/>
</dbReference>
<sequence>MHRHALSPLFDPKSLVLVSRYPLPVTRDLPPRFEGRTTLANFADDGTITVPPPAGLGPGERPDLAVVWVEPGELERALAALSSVRPRAAIVHTLAPDAAFCRAWAADHDCVLIGPHSLGMQRPPAGLNASQHATLAGAGRVALVAQSRAIMAAVMDWADDSRTAFSLAVALDDGDLVNLPRMLDFLASDPHTDSIALYFEEVGNAREFMSALRGAAGAKPVVVLKPGRAQAGPAGAPLRPDTVVDAALRRAGALRVQFFVQLFSTIKALSQFSRPRGQRVALLCNGEAQALLAQDLMAVQHAVTIASLSMETRAVLAQTLSSSATVRNPVIERAPLSPRLVTEALRHLLADPGVDGVLVLLTPDAQSDMAGVAQALSVTAPQARKPVLTCLLGDGSMRKLRDSMAQAGVATFRTPETATDAFGQVARYHYNQQLLLQTQPPEEFGAPPDVACAETIVDDARAAGRRALGPDEAARLLGAFHIPVLRTNAPAGVLAARLRIVRDAVFGPVLGITASPAWPSPSSAGLELVPLNGFLARRLIERSQLAQYGLLSRISAVVLDKLEDLMVAFSEMAAALPDLQEGTLEPVALGEASLSVHAACIKLTPAPAPRVAGHPHLTIAPYPRHWVRTLAFDNGEPWTLRPIRPEDAEPLQNFIRGLSEESRYMRFISAMRELPARMLARYTQIDYHRELALIATVQQPNPAHRGHPHEVIIGLAHYLRNADGVGAEYALVIADGWQRRRLGPQLMRALIAAARDQGLLYLEGTVLATNRPMIKLMTSLGFRNETYPDDASMRRIWLDLTEAAPADAGPSAG</sequence>
<protein>
    <submittedName>
        <fullName evidence="5">GNAT family N-acetyltransferase</fullName>
    </submittedName>
</protein>
<organism evidence="5 6">
    <name type="scientific">Verticiella sediminum</name>
    <dbReference type="NCBI Taxonomy" id="1247510"/>
    <lineage>
        <taxon>Bacteria</taxon>
        <taxon>Pseudomonadati</taxon>
        <taxon>Pseudomonadota</taxon>
        <taxon>Betaproteobacteria</taxon>
        <taxon>Burkholderiales</taxon>
        <taxon>Alcaligenaceae</taxon>
        <taxon>Verticiella</taxon>
    </lineage>
</organism>
<dbReference type="RefSeq" id="WP_143948800.1">
    <property type="nucleotide sequence ID" value="NZ_BAABMB010000006.1"/>
</dbReference>
<accession>A0A556ALY3</accession>
<dbReference type="InterPro" id="IPR016181">
    <property type="entry name" value="Acyl_CoA_acyltransferase"/>
</dbReference>
<keyword evidence="6" id="KW-1185">Reference proteome</keyword>
<name>A0A556ALY3_9BURK</name>
<keyword evidence="5" id="KW-0808">Transferase</keyword>
<dbReference type="Pfam" id="PF00583">
    <property type="entry name" value="Acetyltransf_1"/>
    <property type="match status" value="1"/>
</dbReference>
<dbReference type="PROSITE" id="PS51186">
    <property type="entry name" value="GNAT"/>
    <property type="match status" value="1"/>
</dbReference>
<keyword evidence="1" id="KW-0436">Ligase</keyword>
<dbReference type="SUPFAM" id="SSF55729">
    <property type="entry name" value="Acyl-CoA N-acyltransferases (Nat)"/>
    <property type="match status" value="1"/>
</dbReference>
<feature type="domain" description="N-acetyltransferase" evidence="4">
    <location>
        <begin position="638"/>
        <end position="803"/>
    </location>
</feature>
<evidence type="ECO:0000256" key="3">
    <source>
        <dbReference type="ARBA" id="ARBA00022840"/>
    </source>
</evidence>
<dbReference type="Gene3D" id="3.40.50.261">
    <property type="entry name" value="Succinyl-CoA synthetase domains"/>
    <property type="match status" value="2"/>
</dbReference>
<dbReference type="Gene3D" id="3.40.630.30">
    <property type="match status" value="1"/>
</dbReference>
<comment type="caution">
    <text evidence="5">The sequence shown here is derived from an EMBL/GenBank/DDBJ whole genome shotgun (WGS) entry which is preliminary data.</text>
</comment>
<keyword evidence="3" id="KW-0067">ATP-binding</keyword>
<gene>
    <name evidence="5" type="ORF">FOZ76_13525</name>
</gene>
<evidence type="ECO:0000256" key="2">
    <source>
        <dbReference type="ARBA" id="ARBA00022741"/>
    </source>
</evidence>
<dbReference type="AlphaFoldDB" id="A0A556ALY3"/>
<dbReference type="InterPro" id="IPR016102">
    <property type="entry name" value="Succinyl-CoA_synth-like"/>
</dbReference>
<dbReference type="GO" id="GO:0016747">
    <property type="term" value="F:acyltransferase activity, transferring groups other than amino-acyl groups"/>
    <property type="evidence" value="ECO:0007669"/>
    <property type="project" value="InterPro"/>
</dbReference>
<evidence type="ECO:0000259" key="4">
    <source>
        <dbReference type="PROSITE" id="PS51186"/>
    </source>
</evidence>
<dbReference type="PANTHER" id="PTHR43334:SF1">
    <property type="entry name" value="3-HYDROXYPROPIONATE--COA LIGASE [ADP-FORMING]"/>
    <property type="match status" value="1"/>
</dbReference>
<dbReference type="Pfam" id="PF13549">
    <property type="entry name" value="ATP-grasp_5"/>
    <property type="match status" value="1"/>
</dbReference>
<dbReference type="GO" id="GO:0005524">
    <property type="term" value="F:ATP binding"/>
    <property type="evidence" value="ECO:0007669"/>
    <property type="project" value="UniProtKB-KW"/>
</dbReference>
<dbReference type="InterPro" id="IPR051538">
    <property type="entry name" value="Acyl-CoA_Synth/Transferase"/>
</dbReference>
<dbReference type="Pfam" id="PF13607">
    <property type="entry name" value="Succ_CoA_lig"/>
    <property type="match status" value="1"/>
</dbReference>
<dbReference type="InterPro" id="IPR032875">
    <property type="entry name" value="Succ_CoA_lig_flav_dom"/>
</dbReference>
<keyword evidence="2" id="KW-0547">Nucleotide-binding</keyword>
<evidence type="ECO:0000313" key="6">
    <source>
        <dbReference type="Proteomes" id="UP000318405"/>
    </source>
</evidence>
<evidence type="ECO:0000256" key="1">
    <source>
        <dbReference type="ARBA" id="ARBA00022598"/>
    </source>
</evidence>
<evidence type="ECO:0000313" key="5">
    <source>
        <dbReference type="EMBL" id="TSH93899.1"/>
    </source>
</evidence>
<dbReference type="PANTHER" id="PTHR43334">
    <property type="entry name" value="ACETATE--COA LIGASE [ADP-FORMING]"/>
    <property type="match status" value="1"/>
</dbReference>
<dbReference type="SUPFAM" id="SSF52210">
    <property type="entry name" value="Succinyl-CoA synthetase domains"/>
    <property type="match status" value="2"/>
</dbReference>
<proteinExistence type="predicted"/>
<dbReference type="GO" id="GO:0016874">
    <property type="term" value="F:ligase activity"/>
    <property type="evidence" value="ECO:0007669"/>
    <property type="project" value="UniProtKB-KW"/>
</dbReference>